<feature type="compositionally biased region" description="Basic and acidic residues" evidence="1">
    <location>
        <begin position="12"/>
        <end position="30"/>
    </location>
</feature>
<dbReference type="Proteomes" id="UP000265520">
    <property type="component" value="Unassembled WGS sequence"/>
</dbReference>
<feature type="compositionally biased region" description="Gly residues" evidence="1">
    <location>
        <begin position="1"/>
        <end position="10"/>
    </location>
</feature>
<comment type="caution">
    <text evidence="2">The sequence shown here is derived from an EMBL/GenBank/DDBJ whole genome shotgun (WGS) entry which is preliminary data.</text>
</comment>
<dbReference type="AlphaFoldDB" id="A0A392VFL6"/>
<sequence>GSFRGNGGSEKGIQKGELKKKQMKKDERSE</sequence>
<name>A0A392VFL6_9FABA</name>
<dbReference type="EMBL" id="LXQA011147014">
    <property type="protein sequence ID" value="MCI86677.1"/>
    <property type="molecule type" value="Genomic_DNA"/>
</dbReference>
<evidence type="ECO:0000313" key="3">
    <source>
        <dbReference type="Proteomes" id="UP000265520"/>
    </source>
</evidence>
<proteinExistence type="predicted"/>
<organism evidence="2 3">
    <name type="scientific">Trifolium medium</name>
    <dbReference type="NCBI Taxonomy" id="97028"/>
    <lineage>
        <taxon>Eukaryota</taxon>
        <taxon>Viridiplantae</taxon>
        <taxon>Streptophyta</taxon>
        <taxon>Embryophyta</taxon>
        <taxon>Tracheophyta</taxon>
        <taxon>Spermatophyta</taxon>
        <taxon>Magnoliopsida</taxon>
        <taxon>eudicotyledons</taxon>
        <taxon>Gunneridae</taxon>
        <taxon>Pentapetalae</taxon>
        <taxon>rosids</taxon>
        <taxon>fabids</taxon>
        <taxon>Fabales</taxon>
        <taxon>Fabaceae</taxon>
        <taxon>Papilionoideae</taxon>
        <taxon>50 kb inversion clade</taxon>
        <taxon>NPAAA clade</taxon>
        <taxon>Hologalegina</taxon>
        <taxon>IRL clade</taxon>
        <taxon>Trifolieae</taxon>
        <taxon>Trifolium</taxon>
    </lineage>
</organism>
<feature type="region of interest" description="Disordered" evidence="1">
    <location>
        <begin position="1"/>
        <end position="30"/>
    </location>
</feature>
<reference evidence="2 3" key="1">
    <citation type="journal article" date="2018" name="Front. Plant Sci.">
        <title>Red Clover (Trifolium pratense) and Zigzag Clover (T. medium) - A Picture of Genomic Similarities and Differences.</title>
        <authorList>
            <person name="Dluhosova J."/>
            <person name="Istvanek J."/>
            <person name="Nedelnik J."/>
            <person name="Repkova J."/>
        </authorList>
    </citation>
    <scope>NUCLEOTIDE SEQUENCE [LARGE SCALE GENOMIC DNA]</scope>
    <source>
        <strain evidence="3">cv. 10/8</strain>
        <tissue evidence="2">Leaf</tissue>
    </source>
</reference>
<evidence type="ECO:0000313" key="2">
    <source>
        <dbReference type="EMBL" id="MCI86677.1"/>
    </source>
</evidence>
<protein>
    <submittedName>
        <fullName evidence="2">Uncharacterized protein</fullName>
    </submittedName>
</protein>
<accession>A0A392VFL6</accession>
<keyword evidence="3" id="KW-1185">Reference proteome</keyword>
<evidence type="ECO:0000256" key="1">
    <source>
        <dbReference type="SAM" id="MobiDB-lite"/>
    </source>
</evidence>
<feature type="non-terminal residue" evidence="2">
    <location>
        <position position="1"/>
    </location>
</feature>